<dbReference type="EMBL" id="CACRUU010000029">
    <property type="protein sequence ID" value="VYT81811.1"/>
    <property type="molecule type" value="Genomic_DNA"/>
</dbReference>
<accession>A0A6N2ZR15</accession>
<protein>
    <submittedName>
        <fullName evidence="1">Uncharacterized protein</fullName>
    </submittedName>
</protein>
<reference evidence="1" key="1">
    <citation type="submission" date="2019-11" db="EMBL/GenBank/DDBJ databases">
        <authorList>
            <person name="Feng L."/>
        </authorList>
    </citation>
    <scope>NUCLEOTIDE SEQUENCE</scope>
    <source>
        <strain evidence="1">RgnavusLFYP36</strain>
    </source>
</reference>
<proteinExistence type="predicted"/>
<name>A0A6N2ZR15_MEDGN</name>
<gene>
    <name evidence="1" type="ORF">RGLFYP36_03274</name>
</gene>
<organism evidence="1">
    <name type="scientific">Mediterraneibacter gnavus</name>
    <name type="common">Ruminococcus gnavus</name>
    <dbReference type="NCBI Taxonomy" id="33038"/>
    <lineage>
        <taxon>Bacteria</taxon>
        <taxon>Bacillati</taxon>
        <taxon>Bacillota</taxon>
        <taxon>Clostridia</taxon>
        <taxon>Lachnospirales</taxon>
        <taxon>Lachnospiraceae</taxon>
        <taxon>Mediterraneibacter</taxon>
    </lineage>
</organism>
<evidence type="ECO:0000313" key="1">
    <source>
        <dbReference type="EMBL" id="VYT81811.1"/>
    </source>
</evidence>
<sequence length="49" mass="6156">MLSYTDTEQEEMTEREVVESERYFKVRRRHYQNYCDFMEEITNGNIIRD</sequence>
<dbReference type="AlphaFoldDB" id="A0A6N2ZR15"/>